<keyword evidence="7 8" id="KW-0998">Cell outer membrane</keyword>
<dbReference type="InterPro" id="IPR000184">
    <property type="entry name" value="Bac_surfAg_D15"/>
</dbReference>
<dbReference type="InterPro" id="IPR023707">
    <property type="entry name" value="OM_assembly_BamA"/>
</dbReference>
<dbReference type="PANTHER" id="PTHR12815:SF23">
    <property type="entry name" value="OUTER MEMBRANE PROTEIN ASSEMBLY FACTOR BAMA"/>
    <property type="match status" value="1"/>
</dbReference>
<dbReference type="PIRSF" id="PIRSF006076">
    <property type="entry name" value="OM_assembly_OMP85"/>
    <property type="match status" value="1"/>
</dbReference>
<dbReference type="GO" id="GO:0051205">
    <property type="term" value="P:protein insertion into membrane"/>
    <property type="evidence" value="ECO:0007669"/>
    <property type="project" value="UniProtKB-UniRule"/>
</dbReference>
<evidence type="ECO:0000256" key="1">
    <source>
        <dbReference type="ARBA" id="ARBA00004370"/>
    </source>
</evidence>
<keyword evidence="3 8" id="KW-0812">Transmembrane</keyword>
<dbReference type="InterPro" id="IPR034746">
    <property type="entry name" value="POTRA"/>
</dbReference>
<gene>
    <name evidence="8" type="primary">bamA</name>
    <name evidence="11" type="ORF">DFR27_2011</name>
</gene>
<keyword evidence="5 8" id="KW-0677">Repeat</keyword>
<dbReference type="InterPro" id="IPR039910">
    <property type="entry name" value="D15-like"/>
</dbReference>
<organism evidence="11 12">
    <name type="scientific">Umboniibacter marinipuniceus</name>
    <dbReference type="NCBI Taxonomy" id="569599"/>
    <lineage>
        <taxon>Bacteria</taxon>
        <taxon>Pseudomonadati</taxon>
        <taxon>Pseudomonadota</taxon>
        <taxon>Gammaproteobacteria</taxon>
        <taxon>Cellvibrionales</taxon>
        <taxon>Cellvibrionaceae</taxon>
        <taxon>Umboniibacter</taxon>
    </lineage>
</organism>
<accession>A0A3M0A1K9</accession>
<dbReference type="PANTHER" id="PTHR12815">
    <property type="entry name" value="SORTING AND ASSEMBLY MACHINERY SAMM50 PROTEIN FAMILY MEMBER"/>
    <property type="match status" value="1"/>
</dbReference>
<comment type="similarity">
    <text evidence="8">Belongs to the BamA family.</text>
</comment>
<dbReference type="EMBL" id="REFJ01000005">
    <property type="protein sequence ID" value="RMA78680.1"/>
    <property type="molecule type" value="Genomic_DNA"/>
</dbReference>
<keyword evidence="6 8" id="KW-0472">Membrane</keyword>
<evidence type="ECO:0000256" key="2">
    <source>
        <dbReference type="ARBA" id="ARBA00022452"/>
    </source>
</evidence>
<comment type="function">
    <text evidence="8">Part of the outer membrane protein assembly complex, which is involved in assembly and insertion of beta-barrel proteins into the outer membrane.</text>
</comment>
<dbReference type="FunFam" id="3.10.20.310:FF:000001">
    <property type="entry name" value="Outer membrane protein assembly factor BamA"/>
    <property type="match status" value="1"/>
</dbReference>
<reference evidence="11 12" key="1">
    <citation type="submission" date="2018-10" db="EMBL/GenBank/DDBJ databases">
        <title>Genomic Encyclopedia of Type Strains, Phase IV (KMG-IV): sequencing the most valuable type-strain genomes for metagenomic binning, comparative biology and taxonomic classification.</title>
        <authorList>
            <person name="Goeker M."/>
        </authorList>
    </citation>
    <scope>NUCLEOTIDE SEQUENCE [LARGE SCALE GENOMIC DNA]</scope>
    <source>
        <strain evidence="11 12">DSM 25080</strain>
    </source>
</reference>
<feature type="domain" description="POTRA" evidence="10">
    <location>
        <begin position="174"/>
        <end position="262"/>
    </location>
</feature>
<proteinExistence type="inferred from homology"/>
<keyword evidence="2 8" id="KW-1134">Transmembrane beta strand</keyword>
<dbReference type="RefSeq" id="WP_121877332.1">
    <property type="nucleotide sequence ID" value="NZ_REFJ01000005.1"/>
</dbReference>
<dbReference type="FunFam" id="3.10.20.310:FF:000002">
    <property type="entry name" value="Outer membrane protein assembly factor BamA"/>
    <property type="match status" value="1"/>
</dbReference>
<dbReference type="PROSITE" id="PS51779">
    <property type="entry name" value="POTRA"/>
    <property type="match status" value="3"/>
</dbReference>
<evidence type="ECO:0000313" key="11">
    <source>
        <dbReference type="EMBL" id="RMA78680.1"/>
    </source>
</evidence>
<evidence type="ECO:0000256" key="5">
    <source>
        <dbReference type="ARBA" id="ARBA00022737"/>
    </source>
</evidence>
<comment type="subunit">
    <text evidence="8">Part of the Bam complex.</text>
</comment>
<keyword evidence="4 8" id="KW-0732">Signal</keyword>
<dbReference type="Proteomes" id="UP000267187">
    <property type="component" value="Unassembled WGS sequence"/>
</dbReference>
<dbReference type="AlphaFoldDB" id="A0A3M0A1K9"/>
<sequence precursor="true">MKRFARNLLAVALLPSAAMAAEFRVSDIRLEGLQRLSAGTVFASLPINIGDTIDPSALRLAARSLFASGYYDDVRFEEDNGVLVVHVVERPAIDSIEIEGEKAIAEEDLLAGLSDSGLAEGQIFKRSVLDGITQELERQYISQGRYNATVEAEIVELPRNRVQINIDIDEGSAASVRHINLVGNTLFSDEVLMEDFEMKESDWLSWMGSEDKYSREKLAGDIERLRSYYLDRGYLDFQIDSTQVTISDDNESIFVTLNMTEGEQYQIGETNILGELVINESELSRLVLIQPGMTFSQILMTTSAEYMTQRLSNEGYTFAEVNGVPEVNEDGKVDITFYVQPGERTYVRRVEFRGNTKTADDVLRREMRQMEGSTASNIAIDQGKVRLERLGYFKGVEVATTEVAGTEDQVDVTYTVEEQPSGNVGGSVGYSDGYGLIFQANLQQNNFLGTGNAFGINLSSSKYYKSASINYTDPYFTPDGVSRGFNIFYSQRDYGSSGFTPFGVDKYGAGVTLGWPISEIERISLGLTYNHSLITPGFSPAQQIKSTPGDINESGYQYWAEQSDLLNDGGAFVDDPNSPILDPDGNPVLDEDGNPTFDQIYQDDPNDCYDLGTSSITGSNFIYYSCALNDISTVADSQLTNNPPGFIDEYGDEYDDFTLRVTWMQSTLNRGILANRGYRQSLVFSSTTPNSDLTYYKVNYEGQIFQPLTSFLTLRLHTRLGYGNGYGELDELPFFENFYAGGLGSVRGYNRNVLGPRTSSAEYYSGQQVINSNGFGTGTLVNANGQLVTQLSGTSQRTNAFGGNFLVTAGAEFIFPTPFVKDQRSVQSSFFIDTGNVFSTSCENGELNCYDFDVSKLSGSYGLSLTWISGFGPLTFSYALPFNYDKSLEESGYDFIERFQFSMGQAF</sequence>
<feature type="signal peptide" evidence="8">
    <location>
        <begin position="1"/>
        <end position="20"/>
    </location>
</feature>
<comment type="subcellular location">
    <subcellularLocation>
        <location evidence="8">Cell outer membrane</location>
    </subcellularLocation>
    <subcellularLocation>
        <location evidence="1">Membrane</location>
    </subcellularLocation>
</comment>
<dbReference type="HAMAP" id="MF_01430">
    <property type="entry name" value="OM_assembly_BamA"/>
    <property type="match status" value="1"/>
</dbReference>
<evidence type="ECO:0000256" key="6">
    <source>
        <dbReference type="ARBA" id="ARBA00023136"/>
    </source>
</evidence>
<evidence type="ECO:0000259" key="10">
    <source>
        <dbReference type="PROSITE" id="PS51779"/>
    </source>
</evidence>
<dbReference type="Pfam" id="PF07244">
    <property type="entry name" value="POTRA"/>
    <property type="match status" value="5"/>
</dbReference>
<feature type="chain" id="PRO_5018340946" description="Outer membrane protein assembly factor BamA" evidence="8">
    <location>
        <begin position="21"/>
        <end position="907"/>
    </location>
</feature>
<dbReference type="Pfam" id="PF01103">
    <property type="entry name" value="Omp85"/>
    <property type="match status" value="1"/>
</dbReference>
<feature type="domain" description="POTRA" evidence="10">
    <location>
        <begin position="345"/>
        <end position="419"/>
    </location>
</feature>
<protein>
    <recommendedName>
        <fullName evidence="8 9">Outer membrane protein assembly factor BamA</fullName>
    </recommendedName>
</protein>
<evidence type="ECO:0000256" key="9">
    <source>
        <dbReference type="NCBIfam" id="TIGR03303"/>
    </source>
</evidence>
<comment type="caution">
    <text evidence="11">The sequence shown here is derived from an EMBL/GenBank/DDBJ whole genome shotgun (WGS) entry which is preliminary data.</text>
</comment>
<evidence type="ECO:0000313" key="12">
    <source>
        <dbReference type="Proteomes" id="UP000267187"/>
    </source>
</evidence>
<dbReference type="Gene3D" id="3.10.20.310">
    <property type="entry name" value="membrane protein fhac"/>
    <property type="match status" value="5"/>
</dbReference>
<dbReference type="NCBIfam" id="TIGR03303">
    <property type="entry name" value="OM_YaeT"/>
    <property type="match status" value="1"/>
</dbReference>
<dbReference type="GO" id="GO:1990063">
    <property type="term" value="C:Bam protein complex"/>
    <property type="evidence" value="ECO:0007669"/>
    <property type="project" value="TreeGrafter"/>
</dbReference>
<feature type="domain" description="POTRA" evidence="10">
    <location>
        <begin position="23"/>
        <end position="90"/>
    </location>
</feature>
<keyword evidence="12" id="KW-1185">Reference proteome</keyword>
<evidence type="ECO:0000256" key="7">
    <source>
        <dbReference type="ARBA" id="ARBA00023237"/>
    </source>
</evidence>
<dbReference type="Gene3D" id="2.40.160.50">
    <property type="entry name" value="membrane protein fhac: a member of the omp85/tpsb transporter family"/>
    <property type="match status" value="2"/>
</dbReference>
<dbReference type="GO" id="GO:0043165">
    <property type="term" value="P:Gram-negative-bacterium-type cell outer membrane assembly"/>
    <property type="evidence" value="ECO:0007669"/>
    <property type="project" value="UniProtKB-UniRule"/>
</dbReference>
<evidence type="ECO:0000256" key="8">
    <source>
        <dbReference type="HAMAP-Rule" id="MF_01430"/>
    </source>
</evidence>
<dbReference type="OrthoDB" id="9803054at2"/>
<name>A0A3M0A1K9_9GAMM</name>
<dbReference type="InterPro" id="IPR010827">
    <property type="entry name" value="BamA/TamA_POTRA"/>
</dbReference>
<evidence type="ECO:0000256" key="3">
    <source>
        <dbReference type="ARBA" id="ARBA00022692"/>
    </source>
</evidence>
<evidence type="ECO:0000256" key="4">
    <source>
        <dbReference type="ARBA" id="ARBA00022729"/>
    </source>
</evidence>